<dbReference type="Gene3D" id="2.130.10.10">
    <property type="entry name" value="YVTN repeat-like/Quinoprotein amine dehydrogenase"/>
    <property type="match status" value="1"/>
</dbReference>
<dbReference type="SUPFAM" id="SSF110296">
    <property type="entry name" value="Oligoxyloglucan reducing end-specific cellobiohydrolase"/>
    <property type="match status" value="1"/>
</dbReference>
<dbReference type="Proteomes" id="UP000093391">
    <property type="component" value="Chromosome"/>
</dbReference>
<accession>A0A1B2LVT6</accession>
<dbReference type="KEGG" id="ala:BFG52_00970"/>
<dbReference type="AlphaFoldDB" id="A0A1B2LVT6"/>
<evidence type="ECO:0008006" key="3">
    <source>
        <dbReference type="Google" id="ProtNLM"/>
    </source>
</evidence>
<proteinExistence type="predicted"/>
<name>A0A1B2LVT6_9GAMM</name>
<reference evidence="1 2" key="1">
    <citation type="submission" date="2016-08" db="EMBL/GenBank/DDBJ databases">
        <authorList>
            <person name="Seilhamer J.J."/>
        </authorList>
    </citation>
    <scope>NUCLEOTIDE SEQUENCE [LARGE SCALE GENOMIC DNA]</scope>
    <source>
        <strain evidence="1 2">BRTC-1</strain>
    </source>
</reference>
<sequence>MGCTYQWDSEREFTNNIDGLDGGLLNVYDDRVYFLVNRQEKITFKDIRDQDGNYLDSVYAEDWMRDVSELSNRVYTELYRGFNNQPVEKIFSKQSQNSSLSISDDKKTIYISTEFLDYKIATVVPTNDPNYDRKIYFYNLYKSIDGGSNFKAMPWNSTNSIKQILFDSTGVYGYGLGSDRTLWRTDDGAETWKKIKIPKEFQLIQTKDRADRPHVSYDWDAFYFDQKTKTLYLSCFVHDKAVKGKGKSIIYAVPWDANLVDLNSLQPVATVENQFVTDIKLAGENKFYLLTEVYGFERYHTSMEFKNSHFIVLDQNRITLDHDFGKKYLLGAFFQGKDNLLYIIGMKEVGIGSYDDIAFISHDGGKNWREEKEGRWLQGNYFDPESNKAWAYKRGKLYSRTID</sequence>
<dbReference type="InterPro" id="IPR015943">
    <property type="entry name" value="WD40/YVTN_repeat-like_dom_sf"/>
</dbReference>
<organism evidence="1 2">
    <name type="scientific">Acinetobacter larvae</name>
    <dbReference type="NCBI Taxonomy" id="1789224"/>
    <lineage>
        <taxon>Bacteria</taxon>
        <taxon>Pseudomonadati</taxon>
        <taxon>Pseudomonadota</taxon>
        <taxon>Gammaproteobacteria</taxon>
        <taxon>Moraxellales</taxon>
        <taxon>Moraxellaceae</taxon>
        <taxon>Acinetobacter</taxon>
    </lineage>
</organism>
<keyword evidence="2" id="KW-1185">Reference proteome</keyword>
<dbReference type="EMBL" id="CP016895">
    <property type="protein sequence ID" value="AOA57062.1"/>
    <property type="molecule type" value="Genomic_DNA"/>
</dbReference>
<evidence type="ECO:0000313" key="1">
    <source>
        <dbReference type="EMBL" id="AOA57062.1"/>
    </source>
</evidence>
<gene>
    <name evidence="1" type="ORF">BFG52_00970</name>
</gene>
<protein>
    <recommendedName>
        <fullName evidence="3">Glycosyl hydrolase</fullName>
    </recommendedName>
</protein>
<evidence type="ECO:0000313" key="2">
    <source>
        <dbReference type="Proteomes" id="UP000093391"/>
    </source>
</evidence>